<proteinExistence type="predicted"/>
<reference evidence="1 3" key="1">
    <citation type="journal article" date="2016" name="Mol. Biol. Evol.">
        <title>Comparative Genomics of Early-Diverging Mushroom-Forming Fungi Provides Insights into the Origins of Lignocellulose Decay Capabilities.</title>
        <authorList>
            <person name="Nagy L.G."/>
            <person name="Riley R."/>
            <person name="Tritt A."/>
            <person name="Adam C."/>
            <person name="Daum C."/>
            <person name="Floudas D."/>
            <person name="Sun H."/>
            <person name="Yadav J.S."/>
            <person name="Pangilinan J."/>
            <person name="Larsson K.H."/>
            <person name="Matsuura K."/>
            <person name="Barry K."/>
            <person name="Labutti K."/>
            <person name="Kuo R."/>
            <person name="Ohm R.A."/>
            <person name="Bhattacharya S.S."/>
            <person name="Shirouzu T."/>
            <person name="Yoshinaga Y."/>
            <person name="Martin F.M."/>
            <person name="Grigoriev I.V."/>
            <person name="Hibbett D.S."/>
        </authorList>
    </citation>
    <scope>NUCLEOTIDE SEQUENCE [LARGE SCALE GENOMIC DNA]</scope>
    <source>
        <strain evidence="1 3">HHB12029</strain>
    </source>
</reference>
<organism evidence="1 3">
    <name type="scientific">Exidia glandulosa HHB12029</name>
    <dbReference type="NCBI Taxonomy" id="1314781"/>
    <lineage>
        <taxon>Eukaryota</taxon>
        <taxon>Fungi</taxon>
        <taxon>Dikarya</taxon>
        <taxon>Basidiomycota</taxon>
        <taxon>Agaricomycotina</taxon>
        <taxon>Agaricomycetes</taxon>
        <taxon>Auriculariales</taxon>
        <taxon>Exidiaceae</taxon>
        <taxon>Exidia</taxon>
    </lineage>
</organism>
<protein>
    <submittedName>
        <fullName evidence="1">Uncharacterized protein</fullName>
    </submittedName>
</protein>
<dbReference type="AlphaFoldDB" id="A0A165CW37"/>
<dbReference type="Proteomes" id="UP000077266">
    <property type="component" value="Unassembled WGS sequence"/>
</dbReference>
<evidence type="ECO:0000313" key="3">
    <source>
        <dbReference type="Proteomes" id="UP000077266"/>
    </source>
</evidence>
<dbReference type="EMBL" id="KV425900">
    <property type="protein sequence ID" value="KZW00604.1"/>
    <property type="molecule type" value="Genomic_DNA"/>
</dbReference>
<name>A0A165CW37_EXIGL</name>
<gene>
    <name evidence="2" type="ORF">EXIGLDRAFT_145792</name>
    <name evidence="1" type="ORF">EXIGLDRAFT_322675</name>
</gene>
<dbReference type="EMBL" id="KV426281">
    <property type="protein sequence ID" value="KZV83257.1"/>
    <property type="molecule type" value="Genomic_DNA"/>
</dbReference>
<keyword evidence="3" id="KW-1185">Reference proteome</keyword>
<sequence length="90" mass="10484">MSRFIAWPSCAGTKIRLGLDTSPRSAPSPELRITIQTVARRQWYNERGNHLRALSSSSPWELVGISCALTWKYERPERLTVQRQDRRTRE</sequence>
<evidence type="ECO:0000313" key="2">
    <source>
        <dbReference type="EMBL" id="KZW00604.1"/>
    </source>
</evidence>
<accession>A0A165CW37</accession>
<evidence type="ECO:0000313" key="1">
    <source>
        <dbReference type="EMBL" id="KZV83257.1"/>
    </source>
</evidence>